<dbReference type="PANTHER" id="PTHR44688:SF16">
    <property type="entry name" value="DNA-BINDING TRANSCRIPTIONAL ACTIVATOR DEVR_DOSR"/>
    <property type="match status" value="1"/>
</dbReference>
<dbReference type="CDD" id="cd06170">
    <property type="entry name" value="LuxR_C_like"/>
    <property type="match status" value="1"/>
</dbReference>
<evidence type="ECO:0000313" key="5">
    <source>
        <dbReference type="EMBL" id="MBH5321604.1"/>
    </source>
</evidence>
<reference evidence="5 6" key="1">
    <citation type="submission" date="2020-11" db="EMBL/GenBank/DDBJ databases">
        <title>Erythrobacter sediminis sp. nov., a marine bacterium from a tidal flat of Garorim Bay.</title>
        <authorList>
            <person name="Kim D."/>
            <person name="Yoo Y."/>
            <person name="Kim J.-J."/>
        </authorList>
    </citation>
    <scope>NUCLEOTIDE SEQUENCE [LARGE SCALE GENOMIC DNA]</scope>
    <source>
        <strain evidence="5 6">JGD-13</strain>
    </source>
</reference>
<dbReference type="InterPro" id="IPR000792">
    <property type="entry name" value="Tscrpt_reg_LuxR_C"/>
</dbReference>
<keyword evidence="1" id="KW-0805">Transcription regulation</keyword>
<dbReference type="InterPro" id="IPR016032">
    <property type="entry name" value="Sig_transdc_resp-reg_C-effctor"/>
</dbReference>
<evidence type="ECO:0000256" key="2">
    <source>
        <dbReference type="ARBA" id="ARBA00023125"/>
    </source>
</evidence>
<gene>
    <name evidence="5" type="ORF">I5L03_03270</name>
</gene>
<dbReference type="PRINTS" id="PR00038">
    <property type="entry name" value="HTHLUXR"/>
</dbReference>
<keyword evidence="6" id="KW-1185">Reference proteome</keyword>
<dbReference type="Proteomes" id="UP000602442">
    <property type="component" value="Unassembled WGS sequence"/>
</dbReference>
<dbReference type="InterPro" id="IPR011006">
    <property type="entry name" value="CheY-like_superfamily"/>
</dbReference>
<organism evidence="5 6">
    <name type="scientific">Aurantiacibacter sediminis</name>
    <dbReference type="NCBI Taxonomy" id="2793064"/>
    <lineage>
        <taxon>Bacteria</taxon>
        <taxon>Pseudomonadati</taxon>
        <taxon>Pseudomonadota</taxon>
        <taxon>Alphaproteobacteria</taxon>
        <taxon>Sphingomonadales</taxon>
        <taxon>Erythrobacteraceae</taxon>
        <taxon>Aurantiacibacter</taxon>
    </lineage>
</organism>
<name>A0ABS0N0X3_9SPHN</name>
<sequence>MSRDDPKTAITQIGAASAQPERTPTVFAIIDSDATRGQFIAQTVMDAGYQAKIYDNSRAYFAAYAEPNVLFAHDEGSTMGVWVTEMVRSGLRAPRLVAYSEKPSARKILAALAAGACDYVKWPFGDEAVNAIATRRVEPSNFLWHIAHGAVNARERVAKLSQVERDVLRCLTTGSTNEEAAQQLGMEPETVKSHRARLMAKIDAHSISELTRLQIDLENYDRLAEWGETAEN</sequence>
<dbReference type="SUPFAM" id="SSF52172">
    <property type="entry name" value="CheY-like"/>
    <property type="match status" value="1"/>
</dbReference>
<accession>A0ABS0N0X3</accession>
<dbReference type="SUPFAM" id="SSF46894">
    <property type="entry name" value="C-terminal effector domain of the bipartite response regulators"/>
    <property type="match status" value="1"/>
</dbReference>
<dbReference type="PANTHER" id="PTHR44688">
    <property type="entry name" value="DNA-BINDING TRANSCRIPTIONAL ACTIVATOR DEVR_DOSR"/>
    <property type="match status" value="1"/>
</dbReference>
<evidence type="ECO:0000256" key="1">
    <source>
        <dbReference type="ARBA" id="ARBA00023015"/>
    </source>
</evidence>
<dbReference type="RefSeq" id="WP_197920248.1">
    <property type="nucleotide sequence ID" value="NZ_CAWPTA010000006.1"/>
</dbReference>
<keyword evidence="3" id="KW-0804">Transcription</keyword>
<evidence type="ECO:0000256" key="3">
    <source>
        <dbReference type="ARBA" id="ARBA00023163"/>
    </source>
</evidence>
<evidence type="ECO:0000313" key="6">
    <source>
        <dbReference type="Proteomes" id="UP000602442"/>
    </source>
</evidence>
<dbReference type="Pfam" id="PF00196">
    <property type="entry name" value="GerE"/>
    <property type="match status" value="1"/>
</dbReference>
<dbReference type="PROSITE" id="PS50043">
    <property type="entry name" value="HTH_LUXR_2"/>
    <property type="match status" value="1"/>
</dbReference>
<keyword evidence="2" id="KW-0238">DNA-binding</keyword>
<protein>
    <recommendedName>
        <fullName evidence="4">HTH luxR-type domain-containing protein</fullName>
    </recommendedName>
</protein>
<dbReference type="Gene3D" id="3.40.50.2300">
    <property type="match status" value="1"/>
</dbReference>
<comment type="caution">
    <text evidence="5">The sequence shown here is derived from an EMBL/GenBank/DDBJ whole genome shotgun (WGS) entry which is preliminary data.</text>
</comment>
<dbReference type="EMBL" id="JAEANY010000001">
    <property type="protein sequence ID" value="MBH5321604.1"/>
    <property type="molecule type" value="Genomic_DNA"/>
</dbReference>
<dbReference type="SMART" id="SM00421">
    <property type="entry name" value="HTH_LUXR"/>
    <property type="match status" value="1"/>
</dbReference>
<evidence type="ECO:0000259" key="4">
    <source>
        <dbReference type="PROSITE" id="PS50043"/>
    </source>
</evidence>
<feature type="domain" description="HTH luxR-type" evidence="4">
    <location>
        <begin position="153"/>
        <end position="218"/>
    </location>
</feature>
<proteinExistence type="predicted"/>